<dbReference type="InterPro" id="IPR036900">
    <property type="entry name" value="A-D-PHexomutase_C_sf"/>
</dbReference>
<sequence>MNWKRKYQEWLDFPSLEANLKDQLLALSDPAVIEEHFYDYLAFGTGGMRGELGVGINRINDYTIKRAALGLAHYVQKAHAEQQGVVISFDNRHGSKRFAEWTARVLASQGIRVYLSDQLRPTPQLSFLVRYYKAFAGVMITASHNPKQYNGFKVYASDGGQITLGTAEELMGTLASIQNELMIEADLLSTYVEQQLIDIFGEEVDALYLDQLIQVTQNPERIRHFGSQLSMVYTPLHGTGNVLIQKAFQRLGFTNLRIVKEQELPDPDFTTVSSPNPEDQQAFILALKEAQTQPTQLILATDPDADRLGAVVRKDGQPVFLNGNQIGVLLLDYLISMKKDSLDNKFIAKTIVTSDLGAKIAEAYGIEVRNTLTGFKFIGEQIQLSEETKDKTFLFGYEESFGYLAAPFVRDKDAIQAAVLLAETALDCFLSGIDLVDRLNEIYDRYGYYEEQLETKVFPGKDGLSQMNQQLDRLRTLSFSHLGDFVLMAKEDFLTSERWVAGQSIEKITLPSSNVLKYIFTDGSWVCLRPSGTEPKLKFYYSVNSSSQQSTKLKMQRLKRLFHSLIIERDLK</sequence>
<dbReference type="Pfam" id="PF02879">
    <property type="entry name" value="PGM_PMM_II"/>
    <property type="match status" value="1"/>
</dbReference>
<dbReference type="Pfam" id="PF02880">
    <property type="entry name" value="PGM_PMM_III"/>
    <property type="match status" value="1"/>
</dbReference>
<evidence type="ECO:0000256" key="6">
    <source>
        <dbReference type="ARBA" id="ARBA00022553"/>
    </source>
</evidence>
<evidence type="ECO:0000256" key="7">
    <source>
        <dbReference type="ARBA" id="ARBA00022723"/>
    </source>
</evidence>
<comment type="cofactor">
    <cofactor evidence="2">
        <name>Mg(2+)</name>
        <dbReference type="ChEBI" id="CHEBI:18420"/>
    </cofactor>
</comment>
<evidence type="ECO:0000256" key="1">
    <source>
        <dbReference type="ARBA" id="ARBA00000443"/>
    </source>
</evidence>
<dbReference type="InterPro" id="IPR005846">
    <property type="entry name" value="A-D-PHexomutase_a/b/a-III"/>
</dbReference>
<dbReference type="PANTHER" id="PTHR45745:SF1">
    <property type="entry name" value="PHOSPHOGLUCOMUTASE 2B-RELATED"/>
    <property type="match status" value="1"/>
</dbReference>
<evidence type="ECO:0000259" key="14">
    <source>
        <dbReference type="Pfam" id="PF02880"/>
    </source>
</evidence>
<comment type="catalytic activity">
    <reaction evidence="1">
        <text>alpha-D-glucose 1-phosphate = alpha-D-glucose 6-phosphate</text>
        <dbReference type="Rhea" id="RHEA:23536"/>
        <dbReference type="ChEBI" id="CHEBI:58225"/>
        <dbReference type="ChEBI" id="CHEBI:58601"/>
        <dbReference type="EC" id="5.4.2.2"/>
    </reaction>
</comment>
<feature type="domain" description="Alpha-D-phosphohexomutase alpha/beta/alpha" evidence="13">
    <location>
        <begin position="208"/>
        <end position="314"/>
    </location>
</feature>
<dbReference type="GO" id="GO:0000287">
    <property type="term" value="F:magnesium ion binding"/>
    <property type="evidence" value="ECO:0007669"/>
    <property type="project" value="InterPro"/>
</dbReference>
<dbReference type="AlphaFoldDB" id="A0A242AA15"/>
<keyword evidence="7 10" id="KW-0479">Metal-binding</keyword>
<dbReference type="RefSeq" id="WP_086275832.1">
    <property type="nucleotide sequence ID" value="NZ_NGKU01000001.1"/>
</dbReference>
<evidence type="ECO:0000256" key="5">
    <source>
        <dbReference type="ARBA" id="ARBA00022526"/>
    </source>
</evidence>
<dbReference type="InterPro" id="IPR005845">
    <property type="entry name" value="A-D-PHexomutase_a/b/a-II"/>
</dbReference>
<evidence type="ECO:0000256" key="3">
    <source>
        <dbReference type="ARBA" id="ARBA00010231"/>
    </source>
</evidence>
<dbReference type="GO" id="GO:0006166">
    <property type="term" value="P:purine ribonucleoside salvage"/>
    <property type="evidence" value="ECO:0007669"/>
    <property type="project" value="TreeGrafter"/>
</dbReference>
<dbReference type="InterPro" id="IPR005843">
    <property type="entry name" value="A-D-PHexomutase_C"/>
</dbReference>
<gene>
    <name evidence="15" type="ORF">A5886_002975</name>
</gene>
<dbReference type="EC" id="5.4.2.2" evidence="4"/>
<name>A0A242AA15_9ENTE</name>
<evidence type="ECO:0000256" key="9">
    <source>
        <dbReference type="ARBA" id="ARBA00023235"/>
    </source>
</evidence>
<evidence type="ECO:0000259" key="11">
    <source>
        <dbReference type="Pfam" id="PF00408"/>
    </source>
</evidence>
<feature type="domain" description="Alpha-D-phosphohexomutase alpha/beta/alpha" evidence="14">
    <location>
        <begin position="322"/>
        <end position="444"/>
    </location>
</feature>
<keyword evidence="6" id="KW-0597">Phosphoprotein</keyword>
<dbReference type="InterPro" id="IPR005844">
    <property type="entry name" value="A-D-PHexomutase_a/b/a-I"/>
</dbReference>
<evidence type="ECO:0000259" key="12">
    <source>
        <dbReference type="Pfam" id="PF02878"/>
    </source>
</evidence>
<comment type="similarity">
    <text evidence="3 10">Belongs to the phosphohexose mutase family.</text>
</comment>
<dbReference type="Proteomes" id="UP000195043">
    <property type="component" value="Unassembled WGS sequence"/>
</dbReference>
<accession>A0A242AA15</accession>
<evidence type="ECO:0000256" key="4">
    <source>
        <dbReference type="ARBA" id="ARBA00012728"/>
    </source>
</evidence>
<feature type="domain" description="Alpha-D-phosphohexomutase alpha/beta/alpha" evidence="12">
    <location>
        <begin position="42"/>
        <end position="178"/>
    </location>
</feature>
<keyword evidence="16" id="KW-1185">Reference proteome</keyword>
<keyword evidence="8 10" id="KW-0460">Magnesium</keyword>
<dbReference type="Pfam" id="PF02878">
    <property type="entry name" value="PGM_PMM_I"/>
    <property type="match status" value="1"/>
</dbReference>
<dbReference type="GO" id="GO:0004614">
    <property type="term" value="F:phosphoglucomutase activity"/>
    <property type="evidence" value="ECO:0007669"/>
    <property type="project" value="UniProtKB-EC"/>
</dbReference>
<protein>
    <recommendedName>
        <fullName evidence="4">phosphoglucomutase (alpha-D-glucose-1,6-bisphosphate-dependent)</fullName>
        <ecNumber evidence="4">5.4.2.2</ecNumber>
    </recommendedName>
</protein>
<evidence type="ECO:0000313" key="15">
    <source>
        <dbReference type="EMBL" id="OTN77874.1"/>
    </source>
</evidence>
<dbReference type="SUPFAM" id="SSF53738">
    <property type="entry name" value="Phosphoglucomutase, first 3 domains"/>
    <property type="match status" value="3"/>
</dbReference>
<reference evidence="15 16" key="1">
    <citation type="submission" date="2017-05" db="EMBL/GenBank/DDBJ databases">
        <title>The Genome Sequence of Enterococcus sp. 8G7_MSG3316.</title>
        <authorList>
            <consortium name="The Broad Institute Genomics Platform"/>
            <consortium name="The Broad Institute Genomic Center for Infectious Diseases"/>
            <person name="Earl A."/>
            <person name="Manson A."/>
            <person name="Schwartman J."/>
            <person name="Gilmore M."/>
            <person name="Abouelleil A."/>
            <person name="Cao P."/>
            <person name="Chapman S."/>
            <person name="Cusick C."/>
            <person name="Shea T."/>
            <person name="Young S."/>
            <person name="Neafsey D."/>
            <person name="Nusbaum C."/>
            <person name="Birren B."/>
        </authorList>
    </citation>
    <scope>NUCLEOTIDE SEQUENCE [LARGE SCALE GENOMIC DNA]</scope>
    <source>
        <strain evidence="15 16">8G7_MSG3316</strain>
    </source>
</reference>
<dbReference type="Pfam" id="PF00408">
    <property type="entry name" value="PGM_PMM_IV"/>
    <property type="match status" value="1"/>
</dbReference>
<evidence type="ECO:0000256" key="8">
    <source>
        <dbReference type="ARBA" id="ARBA00022842"/>
    </source>
</evidence>
<evidence type="ECO:0000313" key="16">
    <source>
        <dbReference type="Proteomes" id="UP000195043"/>
    </source>
</evidence>
<evidence type="ECO:0000256" key="10">
    <source>
        <dbReference type="RuleBase" id="RU004326"/>
    </source>
</evidence>
<comment type="caution">
    <text evidence="15">The sequence shown here is derived from an EMBL/GenBank/DDBJ whole genome shotgun (WGS) entry which is preliminary data.</text>
</comment>
<dbReference type="GO" id="GO:0008973">
    <property type="term" value="F:phosphopentomutase activity"/>
    <property type="evidence" value="ECO:0007669"/>
    <property type="project" value="TreeGrafter"/>
</dbReference>
<dbReference type="EMBL" id="NGKU01000001">
    <property type="protein sequence ID" value="OTN77874.1"/>
    <property type="molecule type" value="Genomic_DNA"/>
</dbReference>
<dbReference type="STRING" id="1834191.A5886_002975"/>
<organism evidence="15 16">
    <name type="scientific">Candidatus Enterococcus testudinis</name>
    <dbReference type="NCBI Taxonomy" id="1834191"/>
    <lineage>
        <taxon>Bacteria</taxon>
        <taxon>Bacillati</taxon>
        <taxon>Bacillota</taxon>
        <taxon>Bacilli</taxon>
        <taxon>Lactobacillales</taxon>
        <taxon>Enterococcaceae</taxon>
        <taxon>Enterococcus</taxon>
    </lineage>
</organism>
<proteinExistence type="inferred from homology"/>
<dbReference type="OrthoDB" id="9806956at2"/>
<dbReference type="SUPFAM" id="SSF55957">
    <property type="entry name" value="Phosphoglucomutase, C-terminal domain"/>
    <property type="match status" value="1"/>
</dbReference>
<keyword evidence="5" id="KW-0119">Carbohydrate metabolism</keyword>
<keyword evidence="9" id="KW-0413">Isomerase</keyword>
<keyword evidence="5" id="KW-0313">Glucose metabolism</keyword>
<dbReference type="CDD" id="cd05799">
    <property type="entry name" value="PGM2"/>
    <property type="match status" value="1"/>
</dbReference>
<dbReference type="InterPro" id="IPR016055">
    <property type="entry name" value="A-D-PHexomutase_a/b/a-I/II/III"/>
</dbReference>
<dbReference type="Gene3D" id="3.40.120.10">
    <property type="entry name" value="Alpha-D-Glucose-1,6-Bisphosphate, subunit A, domain 3"/>
    <property type="match status" value="3"/>
</dbReference>
<dbReference type="PROSITE" id="PS00710">
    <property type="entry name" value="PGM_PMM"/>
    <property type="match status" value="1"/>
</dbReference>
<feature type="domain" description="Alpha-D-phosphohexomutase C-terminal" evidence="11">
    <location>
        <begin position="505"/>
        <end position="555"/>
    </location>
</feature>
<dbReference type="PANTHER" id="PTHR45745">
    <property type="entry name" value="PHOSPHOMANNOMUTASE 45A"/>
    <property type="match status" value="1"/>
</dbReference>
<evidence type="ECO:0000256" key="2">
    <source>
        <dbReference type="ARBA" id="ARBA00001946"/>
    </source>
</evidence>
<evidence type="ECO:0000259" key="13">
    <source>
        <dbReference type="Pfam" id="PF02879"/>
    </source>
</evidence>
<dbReference type="InterPro" id="IPR016066">
    <property type="entry name" value="A-D-PHexomutase_CS"/>
</dbReference>
<dbReference type="Gene3D" id="3.30.310.50">
    <property type="entry name" value="Alpha-D-phosphohexomutase, C-terminal domain"/>
    <property type="match status" value="1"/>
</dbReference>
<dbReference type="GO" id="GO:0006006">
    <property type="term" value="P:glucose metabolic process"/>
    <property type="evidence" value="ECO:0007669"/>
    <property type="project" value="UniProtKB-KW"/>
</dbReference>